<feature type="domain" description="Protein FecR C-terminal" evidence="3">
    <location>
        <begin position="331"/>
        <end position="398"/>
    </location>
</feature>
<proteinExistence type="predicted"/>
<dbReference type="PANTHER" id="PTHR30273:SF2">
    <property type="entry name" value="PROTEIN FECR"/>
    <property type="match status" value="1"/>
</dbReference>
<gene>
    <name evidence="4" type="ORF">A4D02_24000</name>
</gene>
<feature type="domain" description="FecR protein" evidence="2">
    <location>
        <begin position="189"/>
        <end position="288"/>
    </location>
</feature>
<dbReference type="Pfam" id="PF16344">
    <property type="entry name" value="FecR_C"/>
    <property type="match status" value="1"/>
</dbReference>
<feature type="transmembrane region" description="Helical" evidence="1">
    <location>
        <begin position="89"/>
        <end position="111"/>
    </location>
</feature>
<dbReference type="Pfam" id="PF04773">
    <property type="entry name" value="FecR"/>
    <property type="match status" value="1"/>
</dbReference>
<keyword evidence="1" id="KW-1133">Transmembrane helix</keyword>
<reference evidence="4 5" key="1">
    <citation type="submission" date="2016-04" db="EMBL/GenBank/DDBJ databases">
        <authorList>
            <person name="Chen L."/>
            <person name="Zhuang W."/>
            <person name="Wang G."/>
        </authorList>
    </citation>
    <scope>NUCLEOTIDE SEQUENCE [LARGE SCALE GENOMIC DNA]</scope>
    <source>
        <strain evidence="5">GR20</strain>
    </source>
</reference>
<keyword evidence="1" id="KW-0472">Membrane</keyword>
<sequence length="414" mass="45606">MKDNSIINGIIIKVITGEELTSAESTMYEEYISDEGNRRFVEQFKNDAYQLQKLKEIHAIDVAGGRAIIEEELNRNYGKQVDIKRPRKLFRDVATSAAAVLVILSAAYFLWHNNPNKSAGLKEDVKVASKVIGPAQRMASLTLADGKKILLDSAKAGQLAQQGGSVVVNENGTLKYQSKTAAQEIIYNTLTTAYAQTYSMVLADGSKAWLNAGASIRYPVEFSGNERKVEITGEVYFEVAHDAAKPFIVHVTGQKGPMDVQVLGTHFNINAYDDEPLMKATLLEGSVKVTKDAASVLLKPGEQTSVSQSSQLSQPIPVQTDAVIAWKNGIFSFKDADIDVVMRQLIKWYDIEVVYEGVKPSDKISGEMQRNLTLPQVAENLDFMTGLHFRVEGRKLIVPAASPNDSHKNDKQPI</sequence>
<dbReference type="Proteomes" id="UP000192277">
    <property type="component" value="Unassembled WGS sequence"/>
</dbReference>
<protein>
    <recommendedName>
        <fullName evidence="6">Anti-FecI sigma factor, FecR</fullName>
    </recommendedName>
</protein>
<dbReference type="InterPro" id="IPR012373">
    <property type="entry name" value="Ferrdict_sens_TM"/>
</dbReference>
<evidence type="ECO:0000313" key="5">
    <source>
        <dbReference type="Proteomes" id="UP000192277"/>
    </source>
</evidence>
<evidence type="ECO:0000259" key="3">
    <source>
        <dbReference type="Pfam" id="PF16344"/>
    </source>
</evidence>
<accession>A0ABX3P1Q1</accession>
<dbReference type="InterPro" id="IPR006860">
    <property type="entry name" value="FecR"/>
</dbReference>
<dbReference type="Gene3D" id="2.60.120.1440">
    <property type="match status" value="1"/>
</dbReference>
<evidence type="ECO:0000259" key="2">
    <source>
        <dbReference type="Pfam" id="PF04773"/>
    </source>
</evidence>
<comment type="caution">
    <text evidence="4">The sequence shown here is derived from an EMBL/GenBank/DDBJ whole genome shotgun (WGS) entry which is preliminary data.</text>
</comment>
<evidence type="ECO:0008006" key="6">
    <source>
        <dbReference type="Google" id="ProtNLM"/>
    </source>
</evidence>
<keyword evidence="5" id="KW-1185">Reference proteome</keyword>
<evidence type="ECO:0000313" key="4">
    <source>
        <dbReference type="EMBL" id="OQP52260.1"/>
    </source>
</evidence>
<dbReference type="InterPro" id="IPR032508">
    <property type="entry name" value="FecR_C"/>
</dbReference>
<organism evidence="4 5">
    <name type="scientific">Niastella koreensis</name>
    <dbReference type="NCBI Taxonomy" id="354356"/>
    <lineage>
        <taxon>Bacteria</taxon>
        <taxon>Pseudomonadati</taxon>
        <taxon>Bacteroidota</taxon>
        <taxon>Chitinophagia</taxon>
        <taxon>Chitinophagales</taxon>
        <taxon>Chitinophagaceae</taxon>
        <taxon>Niastella</taxon>
    </lineage>
</organism>
<keyword evidence="1" id="KW-0812">Transmembrane</keyword>
<name>A0ABX3P1Q1_9BACT</name>
<dbReference type="Gene3D" id="3.55.50.30">
    <property type="match status" value="1"/>
</dbReference>
<dbReference type="PANTHER" id="PTHR30273">
    <property type="entry name" value="PERIPLASMIC SIGNAL SENSOR AND SIGMA FACTOR ACTIVATOR FECR-RELATED"/>
    <property type="match status" value="1"/>
</dbReference>
<dbReference type="EMBL" id="LWBO01000004">
    <property type="protein sequence ID" value="OQP52260.1"/>
    <property type="molecule type" value="Genomic_DNA"/>
</dbReference>
<dbReference type="RefSeq" id="WP_014220306.1">
    <property type="nucleotide sequence ID" value="NZ_LWBO01000004.1"/>
</dbReference>
<evidence type="ECO:0000256" key="1">
    <source>
        <dbReference type="SAM" id="Phobius"/>
    </source>
</evidence>